<evidence type="ECO:0000313" key="3">
    <source>
        <dbReference type="Proteomes" id="UP000017819"/>
    </source>
</evidence>
<feature type="transmembrane region" description="Helical" evidence="1">
    <location>
        <begin position="12"/>
        <end position="33"/>
    </location>
</feature>
<comment type="caution">
    <text evidence="2">The sequence shown here is derived from an EMBL/GenBank/DDBJ whole genome shotgun (WGS) entry which is preliminary data.</text>
</comment>
<dbReference type="AlphaFoldDB" id="V4QTU2"/>
<evidence type="ECO:0000256" key="1">
    <source>
        <dbReference type="SAM" id="Phobius"/>
    </source>
</evidence>
<keyword evidence="3" id="KW-1185">Reference proteome</keyword>
<sequence>MIEYILSGGTFYGYGFGTWLAIAVLILIVLGLARHFLTSGPAGH</sequence>
<name>V4QTU2_9HYPH</name>
<gene>
    <name evidence="2" type="ORF">N177_3260</name>
</gene>
<proteinExistence type="predicted"/>
<dbReference type="EMBL" id="AWXZ01000039">
    <property type="protein sequence ID" value="ESR23192.1"/>
    <property type="molecule type" value="Genomic_DNA"/>
</dbReference>
<dbReference type="RefSeq" id="WP_023433379.1">
    <property type="nucleotide sequence ID" value="NZ_AWXZ01000039.1"/>
</dbReference>
<evidence type="ECO:0000313" key="2">
    <source>
        <dbReference type="EMBL" id="ESR23192.1"/>
    </source>
</evidence>
<organism evidence="2 3">
    <name type="scientific">Lutibaculum baratangense AMV1</name>
    <dbReference type="NCBI Taxonomy" id="631454"/>
    <lineage>
        <taxon>Bacteria</taxon>
        <taxon>Pseudomonadati</taxon>
        <taxon>Pseudomonadota</taxon>
        <taxon>Alphaproteobacteria</taxon>
        <taxon>Hyphomicrobiales</taxon>
        <taxon>Tepidamorphaceae</taxon>
        <taxon>Lutibaculum</taxon>
    </lineage>
</organism>
<accession>V4QTU2</accession>
<protein>
    <submittedName>
        <fullName evidence="2">Uncharacterized protein</fullName>
    </submittedName>
</protein>
<dbReference type="Proteomes" id="UP000017819">
    <property type="component" value="Unassembled WGS sequence"/>
</dbReference>
<reference evidence="2 3" key="1">
    <citation type="journal article" date="2014" name="Genome Announc.">
        <title>Draft Genome Sequence of Lutibaculum baratangense Strain AMV1T, Isolated from a Mud Volcano in Andamans, India.</title>
        <authorList>
            <person name="Singh A."/>
            <person name="Sreenivas A."/>
            <person name="Sathyanarayana Reddy G."/>
            <person name="Pinnaka A.K."/>
            <person name="Shivaji S."/>
        </authorList>
    </citation>
    <scope>NUCLEOTIDE SEQUENCE [LARGE SCALE GENOMIC DNA]</scope>
    <source>
        <strain evidence="2 3">AMV1</strain>
    </source>
</reference>
<keyword evidence="1" id="KW-0472">Membrane</keyword>
<dbReference type="STRING" id="631454.N177_3260"/>
<keyword evidence="1" id="KW-1133">Transmembrane helix</keyword>
<keyword evidence="1" id="KW-0812">Transmembrane</keyword>